<dbReference type="GO" id="GO:0016020">
    <property type="term" value="C:membrane"/>
    <property type="evidence" value="ECO:0007669"/>
    <property type="project" value="UniProtKB-SubCell"/>
</dbReference>
<proteinExistence type="inferred from homology"/>
<feature type="transmembrane region" description="Helical" evidence="6">
    <location>
        <begin position="238"/>
        <end position="257"/>
    </location>
</feature>
<feature type="transmembrane region" description="Helical" evidence="6">
    <location>
        <begin position="175"/>
        <end position="196"/>
    </location>
</feature>
<dbReference type="PANTHER" id="PTHR32322">
    <property type="entry name" value="INNER MEMBRANE TRANSPORTER"/>
    <property type="match status" value="1"/>
</dbReference>
<dbReference type="PANTHER" id="PTHR32322:SF2">
    <property type="entry name" value="EAMA DOMAIN-CONTAINING PROTEIN"/>
    <property type="match status" value="1"/>
</dbReference>
<dbReference type="InterPro" id="IPR000620">
    <property type="entry name" value="EamA_dom"/>
</dbReference>
<evidence type="ECO:0000256" key="2">
    <source>
        <dbReference type="ARBA" id="ARBA00007362"/>
    </source>
</evidence>
<dbReference type="EMBL" id="JACIDJ010000007">
    <property type="protein sequence ID" value="MBB3899978.1"/>
    <property type="molecule type" value="Genomic_DNA"/>
</dbReference>
<feature type="transmembrane region" description="Helical" evidence="6">
    <location>
        <begin position="29"/>
        <end position="48"/>
    </location>
</feature>
<feature type="domain" description="EamA" evidence="7">
    <location>
        <begin position="3"/>
        <end position="131"/>
    </location>
</feature>
<name>A0A840ADH1_9PROT</name>
<evidence type="ECO:0000256" key="3">
    <source>
        <dbReference type="ARBA" id="ARBA00022692"/>
    </source>
</evidence>
<comment type="caution">
    <text evidence="8">The sequence shown here is derived from an EMBL/GenBank/DDBJ whole genome shotgun (WGS) entry which is preliminary data.</text>
</comment>
<evidence type="ECO:0000256" key="4">
    <source>
        <dbReference type="ARBA" id="ARBA00022989"/>
    </source>
</evidence>
<dbReference type="AlphaFoldDB" id="A0A840ADH1"/>
<evidence type="ECO:0000256" key="5">
    <source>
        <dbReference type="ARBA" id="ARBA00023136"/>
    </source>
</evidence>
<evidence type="ECO:0000256" key="1">
    <source>
        <dbReference type="ARBA" id="ARBA00004141"/>
    </source>
</evidence>
<feature type="transmembrane region" description="Helical" evidence="6">
    <location>
        <begin position="83"/>
        <end position="104"/>
    </location>
</feature>
<feature type="transmembrane region" description="Helical" evidence="6">
    <location>
        <begin position="60"/>
        <end position="77"/>
    </location>
</feature>
<gene>
    <name evidence="8" type="ORF">GGQ83_003445</name>
</gene>
<dbReference type="InterPro" id="IPR037185">
    <property type="entry name" value="EmrE-like"/>
</dbReference>
<keyword evidence="9" id="KW-1185">Reference proteome</keyword>
<keyword evidence="5 6" id="KW-0472">Membrane</keyword>
<feature type="transmembrane region" description="Helical" evidence="6">
    <location>
        <begin position="113"/>
        <end position="133"/>
    </location>
</feature>
<accession>A0A840ADH1</accession>
<evidence type="ECO:0000313" key="8">
    <source>
        <dbReference type="EMBL" id="MBB3899978.1"/>
    </source>
</evidence>
<comment type="subcellular location">
    <subcellularLocation>
        <location evidence="1">Membrane</location>
        <topology evidence="1">Multi-pass membrane protein</topology>
    </subcellularLocation>
</comment>
<keyword evidence="3 6" id="KW-0812">Transmembrane</keyword>
<dbReference type="SUPFAM" id="SSF103481">
    <property type="entry name" value="Multidrug resistance efflux transporter EmrE"/>
    <property type="match status" value="2"/>
</dbReference>
<protein>
    <submittedName>
        <fullName evidence="8">Drug/metabolite transporter (DMT)-like permease</fullName>
    </submittedName>
</protein>
<comment type="similarity">
    <text evidence="2">Belongs to the EamA transporter family.</text>
</comment>
<dbReference type="Proteomes" id="UP000553193">
    <property type="component" value="Unassembled WGS sequence"/>
</dbReference>
<evidence type="ECO:0000256" key="6">
    <source>
        <dbReference type="SAM" id="Phobius"/>
    </source>
</evidence>
<evidence type="ECO:0000313" key="9">
    <source>
        <dbReference type="Proteomes" id="UP000553193"/>
    </source>
</evidence>
<dbReference type="Pfam" id="PF00892">
    <property type="entry name" value="EamA"/>
    <property type="match status" value="2"/>
</dbReference>
<keyword evidence="4 6" id="KW-1133">Transmembrane helix</keyword>
<organism evidence="8 9">
    <name type="scientific">Roseococcus suduntuyensis</name>
    <dbReference type="NCBI Taxonomy" id="455361"/>
    <lineage>
        <taxon>Bacteria</taxon>
        <taxon>Pseudomonadati</taxon>
        <taxon>Pseudomonadota</taxon>
        <taxon>Alphaproteobacteria</taxon>
        <taxon>Acetobacterales</taxon>
        <taxon>Roseomonadaceae</taxon>
        <taxon>Roseococcus</taxon>
    </lineage>
</organism>
<evidence type="ECO:0000259" key="7">
    <source>
        <dbReference type="Pfam" id="PF00892"/>
    </source>
</evidence>
<feature type="domain" description="EamA" evidence="7">
    <location>
        <begin position="146"/>
        <end position="281"/>
    </location>
</feature>
<feature type="transmembrane region" description="Helical" evidence="6">
    <location>
        <begin position="208"/>
        <end position="231"/>
    </location>
</feature>
<dbReference type="RefSeq" id="WP_184386204.1">
    <property type="nucleotide sequence ID" value="NZ_JACIDJ010000007.1"/>
</dbReference>
<dbReference type="InterPro" id="IPR050638">
    <property type="entry name" value="AA-Vitamin_Transporters"/>
</dbReference>
<reference evidence="8 9" key="1">
    <citation type="submission" date="2020-08" db="EMBL/GenBank/DDBJ databases">
        <title>Genomic Encyclopedia of Type Strains, Phase IV (KMG-IV): sequencing the most valuable type-strain genomes for metagenomic binning, comparative biology and taxonomic classification.</title>
        <authorList>
            <person name="Goeker M."/>
        </authorList>
    </citation>
    <scope>NUCLEOTIDE SEQUENCE [LARGE SCALE GENOMIC DNA]</scope>
    <source>
        <strain evidence="8 9">DSM 19979</strain>
    </source>
</reference>
<sequence length="289" mass="30231">MNLLLAALYVLMWGSAFNAARLVALDWPPLWALTLRFAAIVPLLWLVWRYRRAAFPWGPDAWRVGWMGVFGMGGYLACSWVALAYIPAGLVALLAATAPMFVALGEAWRGRRLAVQGWVGLAVGWVGVAVLGATRAVDGMASAEAWGIGLSLFGAMLQAAGLLAYAPARARVDPWAANLGQTAAGAVVLLVLSLLVGGPLPTTVTTGVAVGMLYSSLVVGMAGYALFFVVIRRLGASNATALQLLAPPVAAVIGWAAMNERLYSTDILGGAITLLGLALLFRAKSVQPA</sequence>
<feature type="transmembrane region" description="Helical" evidence="6">
    <location>
        <begin position="263"/>
        <end position="281"/>
    </location>
</feature>
<feature type="transmembrane region" description="Helical" evidence="6">
    <location>
        <begin position="145"/>
        <end position="168"/>
    </location>
</feature>